<dbReference type="GO" id="GO:0000795">
    <property type="term" value="C:synaptonemal complex"/>
    <property type="evidence" value="ECO:0007669"/>
    <property type="project" value="InterPro"/>
</dbReference>
<keyword evidence="1" id="KW-0175">Coiled coil</keyword>
<dbReference type="GeneID" id="115033580"/>
<protein>
    <submittedName>
        <fullName evidence="2">Uncharacterized protein</fullName>
    </submittedName>
</protein>
<dbReference type="RefSeq" id="XP_029342254.1">
    <property type="nucleotide sequence ID" value="XM_029486394.1"/>
</dbReference>
<dbReference type="GO" id="GO:0007131">
    <property type="term" value="P:reciprocal meiotic recombination"/>
    <property type="evidence" value="ECO:0007669"/>
    <property type="project" value="InterPro"/>
</dbReference>
<reference evidence="2" key="2">
    <citation type="submission" date="2022-06" db="UniProtKB">
        <authorList>
            <consortium name="EnsemblMetazoa"/>
        </authorList>
    </citation>
    <scope>IDENTIFICATION</scope>
</reference>
<dbReference type="Proteomes" id="UP000007819">
    <property type="component" value="Chromosome A1"/>
</dbReference>
<dbReference type="InterPro" id="IPR042448">
    <property type="entry name" value="CCNB1IP1"/>
</dbReference>
<dbReference type="EnsemblMetazoa" id="XM_029486394.1">
    <property type="protein sequence ID" value="XP_029342254.1"/>
    <property type="gene ID" value="LOC115033580"/>
</dbReference>
<sequence length="218" mass="25663">MSEINLICNYKKCRKDLNSFAWVTSCSHIFCDYDGSRTFNREKKCPCCNEVLNRRLDIVQINLNPDESFKSMILCGLRPEVVMDISLRAVSFWNYQMTQEKIIQTSSMKRLQAKFEQVKINMETMEYQFQKHILIETKKSESALKDAELQRRKTQEIEEKLIEKSRILHQVQSKYESLKLQLISNTIKSTKTEQIPMAQLQPKTFEGQNEFVFAPNVD</sequence>
<evidence type="ECO:0000313" key="2">
    <source>
        <dbReference type="EnsemblMetazoa" id="XP_029342254.1"/>
    </source>
</evidence>
<dbReference type="PANTHER" id="PTHR14305">
    <property type="entry name" value="E3 UBIQUITIN-PROTEIN LIGASE CCNB1IP1"/>
    <property type="match status" value="1"/>
</dbReference>
<keyword evidence="3" id="KW-1185">Reference proteome</keyword>
<organism evidence="2 3">
    <name type="scientific">Acyrthosiphon pisum</name>
    <name type="common">Pea aphid</name>
    <dbReference type="NCBI Taxonomy" id="7029"/>
    <lineage>
        <taxon>Eukaryota</taxon>
        <taxon>Metazoa</taxon>
        <taxon>Ecdysozoa</taxon>
        <taxon>Arthropoda</taxon>
        <taxon>Hexapoda</taxon>
        <taxon>Insecta</taxon>
        <taxon>Pterygota</taxon>
        <taxon>Neoptera</taxon>
        <taxon>Paraneoptera</taxon>
        <taxon>Hemiptera</taxon>
        <taxon>Sternorrhyncha</taxon>
        <taxon>Aphidomorpha</taxon>
        <taxon>Aphidoidea</taxon>
        <taxon>Aphididae</taxon>
        <taxon>Macrosiphini</taxon>
        <taxon>Acyrthosiphon</taxon>
    </lineage>
</organism>
<dbReference type="AlphaFoldDB" id="A0A8R2JMJ6"/>
<feature type="coiled-coil region" evidence="1">
    <location>
        <begin position="108"/>
        <end position="164"/>
    </location>
</feature>
<name>A0A8R2JMJ6_ACYPI</name>
<dbReference type="OrthoDB" id="441210at2759"/>
<reference evidence="3" key="1">
    <citation type="submission" date="2010-06" db="EMBL/GenBank/DDBJ databases">
        <authorList>
            <person name="Jiang H."/>
            <person name="Abraham K."/>
            <person name="Ali S."/>
            <person name="Alsbrooks S.L."/>
            <person name="Anim B.N."/>
            <person name="Anosike U.S."/>
            <person name="Attaway T."/>
            <person name="Bandaranaike D.P."/>
            <person name="Battles P.K."/>
            <person name="Bell S.N."/>
            <person name="Bell A.V."/>
            <person name="Beltran B."/>
            <person name="Bickham C."/>
            <person name="Bustamante Y."/>
            <person name="Caleb T."/>
            <person name="Canada A."/>
            <person name="Cardenas V."/>
            <person name="Carter K."/>
            <person name="Chacko J."/>
            <person name="Chandrabose M.N."/>
            <person name="Chavez D."/>
            <person name="Chavez A."/>
            <person name="Chen L."/>
            <person name="Chu H.-S."/>
            <person name="Claassen K.J."/>
            <person name="Cockrell R."/>
            <person name="Collins M."/>
            <person name="Cooper J.A."/>
            <person name="Cree A."/>
            <person name="Curry S.M."/>
            <person name="Da Y."/>
            <person name="Dao M.D."/>
            <person name="Das B."/>
            <person name="Davila M.-L."/>
            <person name="Davy-Carroll L."/>
            <person name="Denson S."/>
            <person name="Dinh H."/>
            <person name="Ebong V.E."/>
            <person name="Edwards J.R."/>
            <person name="Egan A."/>
            <person name="El-Daye J."/>
            <person name="Escobedo L."/>
            <person name="Fernandez S."/>
            <person name="Fernando P.R."/>
            <person name="Flagg N."/>
            <person name="Forbes L.D."/>
            <person name="Fowler R.G."/>
            <person name="Fu Q."/>
            <person name="Gabisi R.A."/>
            <person name="Ganer J."/>
            <person name="Garbino Pronczuk A."/>
            <person name="Garcia R.M."/>
            <person name="Garner T."/>
            <person name="Garrett T.E."/>
            <person name="Gonzalez D.A."/>
            <person name="Hamid H."/>
            <person name="Hawkins E.S."/>
            <person name="Hirani K."/>
            <person name="Hogues M.E."/>
            <person name="Hollins B."/>
            <person name="Hsiao C.-H."/>
            <person name="Jabil R."/>
            <person name="James M.L."/>
            <person name="Jhangiani S.N."/>
            <person name="Johnson B."/>
            <person name="Johnson Q."/>
            <person name="Joshi V."/>
            <person name="Kalu J.B."/>
            <person name="Kam C."/>
            <person name="Kashfia A."/>
            <person name="Keebler J."/>
            <person name="Kisamo H."/>
            <person name="Kovar C.L."/>
            <person name="Lago L.A."/>
            <person name="Lai C.-Y."/>
            <person name="Laidlaw J."/>
            <person name="Lara F."/>
            <person name="Le T.-K."/>
            <person name="Lee S.L."/>
            <person name="Legall F.H."/>
            <person name="Lemon S.J."/>
            <person name="Lewis L.R."/>
            <person name="Li B."/>
            <person name="Liu Y."/>
            <person name="Liu Y.-S."/>
            <person name="Lopez J."/>
            <person name="Lozado R.J."/>
            <person name="Lu J."/>
            <person name="Madu R.C."/>
            <person name="Maheshwari M."/>
            <person name="Maheshwari R."/>
            <person name="Malloy K."/>
            <person name="Martinez E."/>
            <person name="Mathew T."/>
            <person name="Mercado I.C."/>
            <person name="Mercado C."/>
            <person name="Meyer B."/>
            <person name="Montgomery K."/>
            <person name="Morgan M.B."/>
            <person name="Munidasa M."/>
            <person name="Nazareth L.V."/>
            <person name="Nelson J."/>
            <person name="Ng B.M."/>
            <person name="Nguyen N.B."/>
            <person name="Nguyen P.Q."/>
            <person name="Nguyen T."/>
            <person name="Obregon M."/>
            <person name="Okwuonu G.O."/>
            <person name="Onwere C.G."/>
            <person name="Orozco G."/>
            <person name="Parra A."/>
            <person name="Patel S."/>
            <person name="Patil S."/>
            <person name="Perez A."/>
            <person name="Perez Y."/>
            <person name="Pham C."/>
            <person name="Primus E.L."/>
            <person name="Pu L.-L."/>
            <person name="Puazo M."/>
            <person name="Qin X."/>
            <person name="Quiroz J.B."/>
            <person name="Reese J."/>
            <person name="Richards S."/>
            <person name="Rives C.M."/>
            <person name="Robberts R."/>
            <person name="Ruiz S.J."/>
            <person name="Ruiz M.J."/>
            <person name="Santibanez J."/>
            <person name="Schneider B.W."/>
            <person name="Sisson I."/>
            <person name="Smith M."/>
            <person name="Sodergren E."/>
            <person name="Song X.-Z."/>
            <person name="Song B.B."/>
            <person name="Summersgill H."/>
            <person name="Thelus R."/>
            <person name="Thornton R.D."/>
            <person name="Trejos Z.Y."/>
            <person name="Usmani K."/>
            <person name="Vattathil S."/>
            <person name="Villasana D."/>
            <person name="Walker D.L."/>
            <person name="Wang S."/>
            <person name="Wang K."/>
            <person name="White C.S."/>
            <person name="Williams A.C."/>
            <person name="Williamson J."/>
            <person name="Wilson K."/>
            <person name="Woghiren I.O."/>
            <person name="Woodworth J.R."/>
            <person name="Worley K.C."/>
            <person name="Wright R.A."/>
            <person name="Wu W."/>
            <person name="Young L."/>
            <person name="Zhang L."/>
            <person name="Zhang J."/>
            <person name="Zhu Y."/>
            <person name="Muzny D.M."/>
            <person name="Weinstock G."/>
            <person name="Gibbs R.A."/>
        </authorList>
    </citation>
    <scope>NUCLEOTIDE SEQUENCE [LARGE SCALE GENOMIC DNA]</scope>
    <source>
        <strain evidence="3">LSR1</strain>
    </source>
</reference>
<evidence type="ECO:0000313" key="3">
    <source>
        <dbReference type="Proteomes" id="UP000007819"/>
    </source>
</evidence>
<proteinExistence type="predicted"/>
<evidence type="ECO:0000256" key="1">
    <source>
        <dbReference type="SAM" id="Coils"/>
    </source>
</evidence>
<accession>A0A8R2JMJ6</accession>
<dbReference type="GO" id="GO:0061630">
    <property type="term" value="F:ubiquitin protein ligase activity"/>
    <property type="evidence" value="ECO:0007669"/>
    <property type="project" value="InterPro"/>
</dbReference>
<dbReference type="PANTHER" id="PTHR14305:SF0">
    <property type="entry name" value="E3 UBIQUITIN-PROTEIN LIGASE CCNB1IP1"/>
    <property type="match status" value="1"/>
</dbReference>
<dbReference type="KEGG" id="api:115033580"/>